<sequence>MPRISVTCLLPFVTAPGQSFTPSEVRAFILFTLGLSTQFYCLFLLCLPLPLKSRSMMFSLLPQRSEAPLDIIYPYLPPASVHPL</sequence>
<dbReference type="AlphaFoldDB" id="A0A0C3SC45"/>
<feature type="transmembrane region" description="Helical" evidence="1">
    <location>
        <begin position="29"/>
        <end position="51"/>
    </location>
</feature>
<keyword evidence="1" id="KW-0812">Transmembrane</keyword>
<protein>
    <submittedName>
        <fullName evidence="2">Uncharacterized protein</fullName>
    </submittedName>
</protein>
<reference evidence="2 3" key="1">
    <citation type="journal article" date="2014" name="PLoS Genet.">
        <title>Analysis of the Phlebiopsis gigantea genome, transcriptome and secretome provides insight into its pioneer colonization strategies of wood.</title>
        <authorList>
            <person name="Hori C."/>
            <person name="Ishida T."/>
            <person name="Igarashi K."/>
            <person name="Samejima M."/>
            <person name="Suzuki H."/>
            <person name="Master E."/>
            <person name="Ferreira P."/>
            <person name="Ruiz-Duenas F.J."/>
            <person name="Held B."/>
            <person name="Canessa P."/>
            <person name="Larrondo L.F."/>
            <person name="Schmoll M."/>
            <person name="Druzhinina I.S."/>
            <person name="Kubicek C.P."/>
            <person name="Gaskell J.A."/>
            <person name="Kersten P."/>
            <person name="St John F."/>
            <person name="Glasner J."/>
            <person name="Sabat G."/>
            <person name="Splinter BonDurant S."/>
            <person name="Syed K."/>
            <person name="Yadav J."/>
            <person name="Mgbeahuruike A.C."/>
            <person name="Kovalchuk A."/>
            <person name="Asiegbu F.O."/>
            <person name="Lackner G."/>
            <person name="Hoffmeister D."/>
            <person name="Rencoret J."/>
            <person name="Gutierrez A."/>
            <person name="Sun H."/>
            <person name="Lindquist E."/>
            <person name="Barry K."/>
            <person name="Riley R."/>
            <person name="Grigoriev I.V."/>
            <person name="Henrissat B."/>
            <person name="Kues U."/>
            <person name="Berka R.M."/>
            <person name="Martinez A.T."/>
            <person name="Covert S.F."/>
            <person name="Blanchette R.A."/>
            <person name="Cullen D."/>
        </authorList>
    </citation>
    <scope>NUCLEOTIDE SEQUENCE [LARGE SCALE GENOMIC DNA]</scope>
    <source>
        <strain evidence="2 3">11061_1 CR5-6</strain>
    </source>
</reference>
<proteinExistence type="predicted"/>
<dbReference type="HOGENOM" id="CLU_2528230_0_0_1"/>
<organism evidence="2 3">
    <name type="scientific">Phlebiopsis gigantea (strain 11061_1 CR5-6)</name>
    <name type="common">White-rot fungus</name>
    <name type="synonym">Peniophora gigantea</name>
    <dbReference type="NCBI Taxonomy" id="745531"/>
    <lineage>
        <taxon>Eukaryota</taxon>
        <taxon>Fungi</taxon>
        <taxon>Dikarya</taxon>
        <taxon>Basidiomycota</taxon>
        <taxon>Agaricomycotina</taxon>
        <taxon>Agaricomycetes</taxon>
        <taxon>Polyporales</taxon>
        <taxon>Phanerochaetaceae</taxon>
        <taxon>Phlebiopsis</taxon>
    </lineage>
</organism>
<keyword evidence="3" id="KW-1185">Reference proteome</keyword>
<evidence type="ECO:0000313" key="2">
    <source>
        <dbReference type="EMBL" id="KIP10592.1"/>
    </source>
</evidence>
<keyword evidence="1" id="KW-1133">Transmembrane helix</keyword>
<gene>
    <name evidence="2" type="ORF">PHLGIDRAFT_220645</name>
</gene>
<dbReference type="Proteomes" id="UP000053257">
    <property type="component" value="Unassembled WGS sequence"/>
</dbReference>
<evidence type="ECO:0000313" key="3">
    <source>
        <dbReference type="Proteomes" id="UP000053257"/>
    </source>
</evidence>
<name>A0A0C3SC45_PHLG1</name>
<accession>A0A0C3SC45</accession>
<evidence type="ECO:0000256" key="1">
    <source>
        <dbReference type="SAM" id="Phobius"/>
    </source>
</evidence>
<dbReference type="EMBL" id="KN840453">
    <property type="protein sequence ID" value="KIP10592.1"/>
    <property type="molecule type" value="Genomic_DNA"/>
</dbReference>
<keyword evidence="1" id="KW-0472">Membrane</keyword>